<name>A0A0G0IVR8_9BACT</name>
<accession>A0A0G0IVR8</accession>
<dbReference type="Gene3D" id="2.10.260.10">
    <property type="match status" value="1"/>
</dbReference>
<dbReference type="AlphaFoldDB" id="A0A0G0IVR8"/>
<dbReference type="Pfam" id="PF04014">
    <property type="entry name" value="MazE_antitoxin"/>
    <property type="match status" value="1"/>
</dbReference>
<gene>
    <name evidence="2" type="ORF">US42_C0001G0090</name>
</gene>
<evidence type="ECO:0000259" key="1">
    <source>
        <dbReference type="SMART" id="SM00966"/>
    </source>
</evidence>
<organism evidence="2 3">
    <name type="scientific">Candidatus Magasanikbacteria bacterium GW2011_GWC2_37_14</name>
    <dbReference type="NCBI Taxonomy" id="1619046"/>
    <lineage>
        <taxon>Bacteria</taxon>
        <taxon>Candidatus Magasanikiibacteriota</taxon>
    </lineage>
</organism>
<evidence type="ECO:0000313" key="3">
    <source>
        <dbReference type="Proteomes" id="UP000034849"/>
    </source>
</evidence>
<proteinExistence type="predicted"/>
<dbReference type="Proteomes" id="UP000034849">
    <property type="component" value="Unassembled WGS sequence"/>
</dbReference>
<feature type="domain" description="SpoVT-AbrB" evidence="1">
    <location>
        <begin position="17"/>
        <end position="62"/>
    </location>
</feature>
<dbReference type="STRING" id="1619046.US42_C0001G0090"/>
<comment type="caution">
    <text evidence="2">The sequence shown here is derived from an EMBL/GenBank/DDBJ whole genome shotgun (WGS) entry which is preliminary data.</text>
</comment>
<dbReference type="SUPFAM" id="SSF89447">
    <property type="entry name" value="AbrB/MazE/MraZ-like"/>
    <property type="match status" value="1"/>
</dbReference>
<dbReference type="SMART" id="SM00966">
    <property type="entry name" value="SpoVT_AbrB"/>
    <property type="match status" value="1"/>
</dbReference>
<dbReference type="InterPro" id="IPR007159">
    <property type="entry name" value="SpoVT-AbrB_dom"/>
</dbReference>
<sequence length="79" mass="8894">MKQSHNRHPFGNMCGATSLGERGQLVIPKEAREALKTKTGDQFIVFEHDGFLILIPEKIMSKMVSQVTKVLNLNKKAKK</sequence>
<reference evidence="2 3" key="1">
    <citation type="journal article" date="2015" name="Nature">
        <title>rRNA introns, odd ribosomes, and small enigmatic genomes across a large radiation of phyla.</title>
        <authorList>
            <person name="Brown C.T."/>
            <person name="Hug L.A."/>
            <person name="Thomas B.C."/>
            <person name="Sharon I."/>
            <person name="Castelle C.J."/>
            <person name="Singh A."/>
            <person name="Wilkins M.J."/>
            <person name="Williams K.H."/>
            <person name="Banfield J.F."/>
        </authorList>
    </citation>
    <scope>NUCLEOTIDE SEQUENCE [LARGE SCALE GENOMIC DNA]</scope>
</reference>
<evidence type="ECO:0000313" key="2">
    <source>
        <dbReference type="EMBL" id="KKQ28239.1"/>
    </source>
</evidence>
<dbReference type="NCBIfam" id="TIGR01439">
    <property type="entry name" value="lp_hng_hel_AbrB"/>
    <property type="match status" value="1"/>
</dbReference>
<protein>
    <submittedName>
        <fullName evidence="2">Transcriptional regulator, AbrB family</fullName>
    </submittedName>
</protein>
<dbReference type="InterPro" id="IPR037914">
    <property type="entry name" value="SpoVT-AbrB_sf"/>
</dbReference>
<dbReference type="GO" id="GO:0003677">
    <property type="term" value="F:DNA binding"/>
    <property type="evidence" value="ECO:0007669"/>
    <property type="project" value="InterPro"/>
</dbReference>
<dbReference type="EMBL" id="LBSX01000001">
    <property type="protein sequence ID" value="KKQ28239.1"/>
    <property type="molecule type" value="Genomic_DNA"/>
</dbReference>